<keyword evidence="2" id="KW-1003">Cell membrane</keyword>
<keyword evidence="3 7" id="KW-0812">Transmembrane</keyword>
<dbReference type="OrthoDB" id="2365435at2"/>
<feature type="transmembrane region" description="Helical" evidence="7">
    <location>
        <begin position="876"/>
        <end position="903"/>
    </location>
</feature>
<sequence length="946" mass="99508">MQRLIDAAGRGVERRPGWVLVVLLAVTIALGAVSTQVEMETDIAEFGGDTGLAAVSQEVQDRFGAGSGALQVIVDGGLGGDVLSPEGLTAAQQVTDVVEAELEPWLAADDAAAPAVVSFADVLLEQVEGLDLAPGDLTEPFVTALVQATMDQAGEQVQALLSADLDVDRGQARAGLVNVQLDPGLDPGERTEAGTTLRDALDAEDLGWFTADPFSMELLDQELEDQMTDELPILLAVSTLLIVGVLVALFRRFADVALTLVGLAVVLVWFTGLSVLLGPGFLGWTGPFSQIAIAVPVMLVGLAVDYSVHLVSRYREERAGGQAPAPASGRAIRTVGVALLLVTITTMVGFLSNVQSPLPPIADFGVFTAAGMFAAFVVMGLLIPAARQLLDRRGDRDPDPVPGGGGDSRLGRAVGRVADVAIRFPWTVIGTATAVAVVGTLAATDVDTEFSQEDFVPEDTRAADILDRMEDVFGGNVAEQTFVLVEGDMTDVTLGQALADLRTDLADVQDVRTADGTADATSPVSLVAEIVDSADLLRTQLVEQARVAVGQTPPDQALPLPEELEAEDLPDVDAGLGTDPGAPDGPVGQIDEDELRDRLPPGTELQDALLQLLGPEELADLVAEQAAEQARAEQLDAIGTDTAEALAALDPRDVDLQTLEDIGYPLDDLPADTRDLLAATDDVQALGWVDGDLADDADLDALYDAIATVAGDELGTVLAEDRTSGLVLISTEAGEEGAQPLREELLQALGPVQEVAEDVVVVSEQLVIQETLDLLVDAQVEKILFSLGAALALLVLFYLVTQRRPLLGVITMVPTLFAVPLVLGFMWVMGLPFNALTATVASIAVGFGVDYGIHLSNRFREERERTEDAETAARETVVHTGAALAGSAVTTALAFGVLVFSGLLPLRQFGVITAVTMVTALVATLLVQTSCLVVWERHHRRRQAGR</sequence>
<accession>A0A0A0BMZ5</accession>
<dbReference type="Proteomes" id="UP000054314">
    <property type="component" value="Unassembled WGS sequence"/>
</dbReference>
<dbReference type="GO" id="GO:0005886">
    <property type="term" value="C:plasma membrane"/>
    <property type="evidence" value="ECO:0007669"/>
    <property type="project" value="UniProtKB-SubCell"/>
</dbReference>
<dbReference type="EMBL" id="AXCZ01000204">
    <property type="protein sequence ID" value="KGM09255.1"/>
    <property type="molecule type" value="Genomic_DNA"/>
</dbReference>
<evidence type="ECO:0000259" key="8">
    <source>
        <dbReference type="PROSITE" id="PS50156"/>
    </source>
</evidence>
<evidence type="ECO:0000313" key="10">
    <source>
        <dbReference type="Proteomes" id="UP000054314"/>
    </source>
</evidence>
<feature type="transmembrane region" description="Helical" evidence="7">
    <location>
        <begin position="364"/>
        <end position="386"/>
    </location>
</feature>
<keyword evidence="4 7" id="KW-1133">Transmembrane helix</keyword>
<feature type="transmembrane region" description="Helical" evidence="7">
    <location>
        <begin position="424"/>
        <end position="443"/>
    </location>
</feature>
<keyword evidence="5 7" id="KW-0472">Membrane</keyword>
<protein>
    <recommendedName>
        <fullName evidence="8">SSD domain-containing protein</fullName>
    </recommendedName>
</protein>
<feature type="transmembrane region" description="Helical" evidence="7">
    <location>
        <begin position="835"/>
        <end position="855"/>
    </location>
</feature>
<dbReference type="AlphaFoldDB" id="A0A0A0BMZ5"/>
<keyword evidence="10" id="KW-1185">Reference proteome</keyword>
<feature type="transmembrane region" description="Helical" evidence="7">
    <location>
        <begin position="331"/>
        <end position="352"/>
    </location>
</feature>
<feature type="region of interest" description="Disordered" evidence="6">
    <location>
        <begin position="570"/>
        <end position="589"/>
    </location>
</feature>
<feature type="domain" description="SSD" evidence="8">
    <location>
        <begin position="271"/>
        <end position="389"/>
    </location>
</feature>
<proteinExistence type="predicted"/>
<feature type="transmembrane region" description="Helical" evidence="7">
    <location>
        <begin position="257"/>
        <end position="282"/>
    </location>
</feature>
<feature type="domain" description="SSD" evidence="8">
    <location>
        <begin position="804"/>
        <end position="934"/>
    </location>
</feature>
<evidence type="ECO:0000256" key="6">
    <source>
        <dbReference type="SAM" id="MobiDB-lite"/>
    </source>
</evidence>
<dbReference type="PANTHER" id="PTHR33406:SF13">
    <property type="entry name" value="MEMBRANE PROTEIN YDFJ"/>
    <property type="match status" value="1"/>
</dbReference>
<dbReference type="RefSeq" id="WP_035062359.1">
    <property type="nucleotide sequence ID" value="NZ_AXCZ01000204.1"/>
</dbReference>
<feature type="transmembrane region" description="Helical" evidence="7">
    <location>
        <begin position="909"/>
        <end position="935"/>
    </location>
</feature>
<dbReference type="PANTHER" id="PTHR33406">
    <property type="entry name" value="MEMBRANE PROTEIN MJ1562-RELATED"/>
    <property type="match status" value="1"/>
</dbReference>
<evidence type="ECO:0000256" key="4">
    <source>
        <dbReference type="ARBA" id="ARBA00022989"/>
    </source>
</evidence>
<evidence type="ECO:0000256" key="1">
    <source>
        <dbReference type="ARBA" id="ARBA00004651"/>
    </source>
</evidence>
<dbReference type="SUPFAM" id="SSF82866">
    <property type="entry name" value="Multidrug efflux transporter AcrB transmembrane domain"/>
    <property type="match status" value="2"/>
</dbReference>
<evidence type="ECO:0000256" key="7">
    <source>
        <dbReference type="SAM" id="Phobius"/>
    </source>
</evidence>
<name>A0A0A0BMZ5_9CELL</name>
<organism evidence="9 10">
    <name type="scientific">Cellulomonas bogoriensis 69B4 = DSM 16987</name>
    <dbReference type="NCBI Taxonomy" id="1386082"/>
    <lineage>
        <taxon>Bacteria</taxon>
        <taxon>Bacillati</taxon>
        <taxon>Actinomycetota</taxon>
        <taxon>Actinomycetes</taxon>
        <taxon>Micrococcales</taxon>
        <taxon>Cellulomonadaceae</taxon>
        <taxon>Cellulomonas</taxon>
    </lineage>
</organism>
<dbReference type="Gene3D" id="1.20.1640.10">
    <property type="entry name" value="Multidrug efflux transporter AcrB transmembrane domain"/>
    <property type="match status" value="2"/>
</dbReference>
<feature type="transmembrane region" description="Helical" evidence="7">
    <location>
        <begin position="231"/>
        <end position="250"/>
    </location>
</feature>
<evidence type="ECO:0000256" key="3">
    <source>
        <dbReference type="ARBA" id="ARBA00022692"/>
    </source>
</evidence>
<feature type="transmembrane region" description="Helical" evidence="7">
    <location>
        <begin position="783"/>
        <end position="800"/>
    </location>
</feature>
<dbReference type="InterPro" id="IPR004869">
    <property type="entry name" value="MMPL_dom"/>
</dbReference>
<feature type="transmembrane region" description="Helical" evidence="7">
    <location>
        <begin position="807"/>
        <end position="829"/>
    </location>
</feature>
<dbReference type="Pfam" id="PF03176">
    <property type="entry name" value="MMPL"/>
    <property type="match status" value="2"/>
</dbReference>
<evidence type="ECO:0000256" key="5">
    <source>
        <dbReference type="ARBA" id="ARBA00023136"/>
    </source>
</evidence>
<evidence type="ECO:0000256" key="2">
    <source>
        <dbReference type="ARBA" id="ARBA00022475"/>
    </source>
</evidence>
<comment type="caution">
    <text evidence="9">The sequence shown here is derived from an EMBL/GenBank/DDBJ whole genome shotgun (WGS) entry which is preliminary data.</text>
</comment>
<comment type="subcellular location">
    <subcellularLocation>
        <location evidence="1">Cell membrane</location>
        <topology evidence="1">Multi-pass membrane protein</topology>
    </subcellularLocation>
</comment>
<dbReference type="InterPro" id="IPR050545">
    <property type="entry name" value="Mycobact_MmpL"/>
</dbReference>
<feature type="transmembrane region" description="Helical" evidence="7">
    <location>
        <begin position="288"/>
        <end position="311"/>
    </location>
</feature>
<reference evidence="9 10" key="1">
    <citation type="submission" date="2013-08" db="EMBL/GenBank/DDBJ databases">
        <title>Genome sequencing of Cellulomonas bogoriensis 69B4.</title>
        <authorList>
            <person name="Chen F."/>
            <person name="Li Y."/>
            <person name="Wang G."/>
        </authorList>
    </citation>
    <scope>NUCLEOTIDE SEQUENCE [LARGE SCALE GENOMIC DNA]</scope>
    <source>
        <strain evidence="9 10">69B4</strain>
    </source>
</reference>
<gene>
    <name evidence="9" type="ORF">N869_07500</name>
</gene>
<dbReference type="PROSITE" id="PS50156">
    <property type="entry name" value="SSD"/>
    <property type="match status" value="2"/>
</dbReference>
<dbReference type="InterPro" id="IPR000731">
    <property type="entry name" value="SSD"/>
</dbReference>
<evidence type="ECO:0000313" key="9">
    <source>
        <dbReference type="EMBL" id="KGM09255.1"/>
    </source>
</evidence>